<gene>
    <name evidence="7" type="ORF">B1A_02712</name>
</gene>
<keyword evidence="4" id="KW-0732">Signal</keyword>
<dbReference type="GO" id="GO:0009279">
    <property type="term" value="C:cell outer membrane"/>
    <property type="evidence" value="ECO:0007669"/>
    <property type="project" value="UniProtKB-SubCell"/>
</dbReference>
<evidence type="ECO:0000256" key="4">
    <source>
        <dbReference type="ARBA" id="ARBA00022729"/>
    </source>
</evidence>
<keyword evidence="2" id="KW-1134">Transmembrane beta strand</keyword>
<dbReference type="Gene3D" id="2.40.160.60">
    <property type="entry name" value="Outer membrane protein transport protein (OMPP1/FadL/TodX)"/>
    <property type="match status" value="1"/>
</dbReference>
<protein>
    <submittedName>
        <fullName evidence="7">SalD</fullName>
    </submittedName>
</protein>
<evidence type="ECO:0000256" key="1">
    <source>
        <dbReference type="ARBA" id="ARBA00004571"/>
    </source>
</evidence>
<dbReference type="InterPro" id="IPR005017">
    <property type="entry name" value="OMPP1/FadL/TodX"/>
</dbReference>
<feature type="non-terminal residue" evidence="7">
    <location>
        <position position="205"/>
    </location>
</feature>
<name>T1C9K9_9ZZZZ</name>
<dbReference type="SUPFAM" id="SSF56935">
    <property type="entry name" value="Porins"/>
    <property type="match status" value="1"/>
</dbReference>
<dbReference type="AlphaFoldDB" id="T1C9K9"/>
<evidence type="ECO:0000256" key="5">
    <source>
        <dbReference type="ARBA" id="ARBA00023136"/>
    </source>
</evidence>
<keyword evidence="5" id="KW-0472">Membrane</keyword>
<keyword evidence="3" id="KW-0812">Transmembrane</keyword>
<reference evidence="7" key="2">
    <citation type="journal article" date="2014" name="ISME J.">
        <title>Microbial stratification in low pH oxic and suboxic macroscopic growths along an acid mine drainage.</title>
        <authorList>
            <person name="Mendez-Garcia C."/>
            <person name="Mesa V."/>
            <person name="Sprenger R.R."/>
            <person name="Richter M."/>
            <person name="Diez M.S."/>
            <person name="Solano J."/>
            <person name="Bargiela R."/>
            <person name="Golyshina O.V."/>
            <person name="Manteca A."/>
            <person name="Ramos J.L."/>
            <person name="Gallego J.R."/>
            <person name="Llorente I."/>
            <person name="Martins Dos Santos V.A."/>
            <person name="Jensen O.N."/>
            <person name="Pelaez A.I."/>
            <person name="Sanchez J."/>
            <person name="Ferrer M."/>
        </authorList>
    </citation>
    <scope>NUCLEOTIDE SEQUENCE</scope>
</reference>
<proteinExistence type="predicted"/>
<keyword evidence="6" id="KW-0998">Cell outer membrane</keyword>
<dbReference type="EMBL" id="AUZX01002009">
    <property type="protein sequence ID" value="EQD77808.1"/>
    <property type="molecule type" value="Genomic_DNA"/>
</dbReference>
<comment type="caution">
    <text evidence="7">The sequence shown here is derived from an EMBL/GenBank/DDBJ whole genome shotgun (WGS) entry which is preliminary data.</text>
</comment>
<sequence length="205" mass="22433">MEWRPLPRWAFAAAYTSKMYMTRFTHYRDLFAGHGSFDIPASATVGITYKPSHALALSFDTQRIWYGSIASIANPIQNIFQCPTAGAGGTRLSNCLGGSDGPGFGWGNMTIYKLGAQWRLDPTWTVRFGVSQAAQPIPASQATFNILAPGVVETHIAAGFTRHTANGQFSMAFTYVPNHTLVGPNTFDPTQRIALQMHQFILDLG</sequence>
<evidence type="ECO:0000256" key="6">
    <source>
        <dbReference type="ARBA" id="ARBA00023237"/>
    </source>
</evidence>
<reference evidence="7" key="1">
    <citation type="submission" date="2013-08" db="EMBL/GenBank/DDBJ databases">
        <authorList>
            <person name="Mendez C."/>
            <person name="Richter M."/>
            <person name="Ferrer M."/>
            <person name="Sanchez J."/>
        </authorList>
    </citation>
    <scope>NUCLEOTIDE SEQUENCE</scope>
</reference>
<evidence type="ECO:0000256" key="2">
    <source>
        <dbReference type="ARBA" id="ARBA00022452"/>
    </source>
</evidence>
<dbReference type="PANTHER" id="PTHR35093">
    <property type="entry name" value="OUTER MEMBRANE PROTEIN NMB0088-RELATED"/>
    <property type="match status" value="1"/>
</dbReference>
<dbReference type="PANTHER" id="PTHR35093:SF8">
    <property type="entry name" value="OUTER MEMBRANE PROTEIN NMB0088-RELATED"/>
    <property type="match status" value="1"/>
</dbReference>
<evidence type="ECO:0000256" key="3">
    <source>
        <dbReference type="ARBA" id="ARBA00022692"/>
    </source>
</evidence>
<accession>T1C9K9</accession>
<comment type="subcellular location">
    <subcellularLocation>
        <location evidence="1">Cell outer membrane</location>
        <topology evidence="1">Multi-pass membrane protein</topology>
    </subcellularLocation>
</comment>
<dbReference type="GO" id="GO:0015483">
    <property type="term" value="F:long-chain fatty acid transporting porin activity"/>
    <property type="evidence" value="ECO:0007669"/>
    <property type="project" value="TreeGrafter"/>
</dbReference>
<evidence type="ECO:0000313" key="7">
    <source>
        <dbReference type="EMBL" id="EQD77808.1"/>
    </source>
</evidence>
<organism evidence="7">
    <name type="scientific">mine drainage metagenome</name>
    <dbReference type="NCBI Taxonomy" id="410659"/>
    <lineage>
        <taxon>unclassified sequences</taxon>
        <taxon>metagenomes</taxon>
        <taxon>ecological metagenomes</taxon>
    </lineage>
</organism>